<dbReference type="EMBL" id="JAGGKO010000002">
    <property type="protein sequence ID" value="MBP1954383.1"/>
    <property type="molecule type" value="Genomic_DNA"/>
</dbReference>
<keyword evidence="6" id="KW-0521">NADP</keyword>
<keyword evidence="10" id="KW-1185">Reference proteome</keyword>
<evidence type="ECO:0000313" key="10">
    <source>
        <dbReference type="Proteomes" id="UP000614609"/>
    </source>
</evidence>
<comment type="similarity">
    <text evidence="3">Belongs to the lysine N(6)-hydroxylase/L-ornithine N(5)-oxygenase family.</text>
</comment>
<dbReference type="SUPFAM" id="SSF51905">
    <property type="entry name" value="FAD/NAD(P)-binding domain"/>
    <property type="match status" value="1"/>
</dbReference>
<protein>
    <submittedName>
        <fullName evidence="8">Lysine 6-monooxygenase</fullName>
    </submittedName>
    <submittedName>
        <fullName evidence="9">Lysine N6-hydroxylase</fullName>
        <ecNumber evidence="9">1.14.13.59</ecNumber>
    </submittedName>
</protein>
<keyword evidence="4" id="KW-0285">Flavoprotein</keyword>
<reference evidence="8" key="1">
    <citation type="journal article" date="2014" name="Int. J. Syst. Evol. Microbiol.">
        <title>Complete genome sequence of Corynebacterium casei LMG S-19264T (=DSM 44701T), isolated from a smear-ripened cheese.</title>
        <authorList>
            <consortium name="US DOE Joint Genome Institute (JGI-PGF)"/>
            <person name="Walter F."/>
            <person name="Albersmeier A."/>
            <person name="Kalinowski J."/>
            <person name="Ruckert C."/>
        </authorList>
    </citation>
    <scope>NUCLEOTIDE SEQUENCE</scope>
    <source>
        <strain evidence="8">JCM 16108</strain>
    </source>
</reference>
<sequence length="454" mass="50963">MSEDAYDLVGVGVGPFNLGLAALLDDVDADCDAAFLEQRAAFDWHEDMLIEGTTLEVPFLADLVTMVDPTNPYSYLNYLRAQNRLYEFYFYEEFFLPRREYNDYCRWVAERLPSLRFGRRVTEIGVAADGETYRLAAVDPETGERETYLAENVVVGIGTRPHVPDRFADVLGDDVFHTASYLGNRERCLDAERVTVVGSGQSAAEVVRDLLERQPEGGYALDWLTRSRGFFQMADAKLGHMIYTPDYTDYFYDLDQETKDELREGQDLLYKGIDERTSAEIYDLLYEGSVGDAEPDVGMLAATEVRELGPAPDGEGYALLCEQWQENERFVQESDVVVLGTGYERVEPPFAAGLADRLARDDAGRLDVTRDFRLTGTDLPGELYVQNAEIHTHGINAPDLGLGPYRNAVILDDLLADSPYGTELADVFQSFSVDDYLERRESARRVASPPNPDA</sequence>
<keyword evidence="5" id="KW-0274">FAD</keyword>
<evidence type="ECO:0000256" key="4">
    <source>
        <dbReference type="ARBA" id="ARBA00022630"/>
    </source>
</evidence>
<dbReference type="PANTHER" id="PTHR42802:SF1">
    <property type="entry name" value="L-ORNITHINE N(5)-MONOOXYGENASE"/>
    <property type="match status" value="1"/>
</dbReference>
<accession>A0A830FYP0</accession>
<keyword evidence="7 9" id="KW-0560">Oxidoreductase</keyword>
<comment type="pathway">
    <text evidence="2">Siderophore biosynthesis.</text>
</comment>
<dbReference type="AlphaFoldDB" id="A0A830FYP0"/>
<keyword evidence="8" id="KW-0503">Monooxygenase</keyword>
<dbReference type="EC" id="1.14.13.59" evidence="9"/>
<evidence type="ECO:0000256" key="7">
    <source>
        <dbReference type="ARBA" id="ARBA00023002"/>
    </source>
</evidence>
<dbReference type="OrthoDB" id="224622at2157"/>
<dbReference type="Proteomes" id="UP000614609">
    <property type="component" value="Unassembled WGS sequence"/>
</dbReference>
<dbReference type="EMBL" id="BMOO01000002">
    <property type="protein sequence ID" value="GGM60519.1"/>
    <property type="molecule type" value="Genomic_DNA"/>
</dbReference>
<organism evidence="8 10">
    <name type="scientific">Halarchaeum rubridurum</name>
    <dbReference type="NCBI Taxonomy" id="489911"/>
    <lineage>
        <taxon>Archaea</taxon>
        <taxon>Methanobacteriati</taxon>
        <taxon>Methanobacteriota</taxon>
        <taxon>Stenosarchaea group</taxon>
        <taxon>Halobacteria</taxon>
        <taxon>Halobacteriales</taxon>
        <taxon>Halobacteriaceae</taxon>
    </lineage>
</organism>
<evidence type="ECO:0000256" key="3">
    <source>
        <dbReference type="ARBA" id="ARBA00007588"/>
    </source>
</evidence>
<dbReference type="RefSeq" id="WP_188870186.1">
    <property type="nucleotide sequence ID" value="NZ_BMOO01000002.1"/>
</dbReference>
<dbReference type="Pfam" id="PF13434">
    <property type="entry name" value="Lys_Orn_oxgnase"/>
    <property type="match status" value="1"/>
</dbReference>
<evidence type="ECO:0000256" key="6">
    <source>
        <dbReference type="ARBA" id="ARBA00022857"/>
    </source>
</evidence>
<dbReference type="Proteomes" id="UP000765891">
    <property type="component" value="Unassembled WGS sequence"/>
</dbReference>
<reference evidence="8" key="2">
    <citation type="submission" date="2020-09" db="EMBL/GenBank/DDBJ databases">
        <authorList>
            <person name="Sun Q."/>
            <person name="Ohkuma M."/>
        </authorList>
    </citation>
    <scope>NUCLEOTIDE SEQUENCE</scope>
    <source>
        <strain evidence="8">JCM 16108</strain>
    </source>
</reference>
<name>A0A830FYP0_9EURY</name>
<evidence type="ECO:0000256" key="1">
    <source>
        <dbReference type="ARBA" id="ARBA00001974"/>
    </source>
</evidence>
<dbReference type="InterPro" id="IPR025700">
    <property type="entry name" value="Lys/Orn_oxygenase"/>
</dbReference>
<evidence type="ECO:0000313" key="9">
    <source>
        <dbReference type="EMBL" id="MBP1954383.1"/>
    </source>
</evidence>
<dbReference type="GO" id="GO:0047091">
    <property type="term" value="F:L-lysine 6-monooxygenase (NADPH) activity"/>
    <property type="evidence" value="ECO:0007669"/>
    <property type="project" value="UniProtKB-EC"/>
</dbReference>
<dbReference type="InterPro" id="IPR036188">
    <property type="entry name" value="FAD/NAD-bd_sf"/>
</dbReference>
<evidence type="ECO:0000256" key="2">
    <source>
        <dbReference type="ARBA" id="ARBA00004924"/>
    </source>
</evidence>
<proteinExistence type="inferred from homology"/>
<reference evidence="9" key="3">
    <citation type="submission" date="2021-03" db="EMBL/GenBank/DDBJ databases">
        <title>Genomic Encyclopedia of Type Strains, Phase IV (KMG-IV): sequencing the most valuable type-strain genomes for metagenomic binning, comparative biology and taxonomic classification.</title>
        <authorList>
            <person name="Goeker M."/>
        </authorList>
    </citation>
    <scope>NUCLEOTIDE SEQUENCE</scope>
    <source>
        <strain evidence="9">DSM 22443</strain>
    </source>
</reference>
<dbReference type="PANTHER" id="PTHR42802">
    <property type="entry name" value="MONOOXYGENASE"/>
    <property type="match status" value="1"/>
</dbReference>
<evidence type="ECO:0000256" key="5">
    <source>
        <dbReference type="ARBA" id="ARBA00022827"/>
    </source>
</evidence>
<comment type="caution">
    <text evidence="8">The sequence shown here is derived from an EMBL/GenBank/DDBJ whole genome shotgun (WGS) entry which is preliminary data.</text>
</comment>
<dbReference type="Gene3D" id="3.50.50.60">
    <property type="entry name" value="FAD/NAD(P)-binding domain"/>
    <property type="match status" value="1"/>
</dbReference>
<evidence type="ECO:0000313" key="8">
    <source>
        <dbReference type="EMBL" id="GGM60519.1"/>
    </source>
</evidence>
<gene>
    <name evidence="8" type="ORF">GCM10009017_08400</name>
    <name evidence="9" type="ORF">J2752_001295</name>
</gene>
<comment type="cofactor">
    <cofactor evidence="1">
        <name>FAD</name>
        <dbReference type="ChEBI" id="CHEBI:57692"/>
    </cofactor>
</comment>